<feature type="signal peptide" evidence="1">
    <location>
        <begin position="1"/>
        <end position="29"/>
    </location>
</feature>
<dbReference type="EMBL" id="CP051685">
    <property type="protein sequence ID" value="QJE01041.1"/>
    <property type="molecule type" value="Genomic_DNA"/>
</dbReference>
<dbReference type="RefSeq" id="WP_170203070.1">
    <property type="nucleotide sequence ID" value="NZ_CP051685.1"/>
</dbReference>
<evidence type="ECO:0000256" key="1">
    <source>
        <dbReference type="SAM" id="SignalP"/>
    </source>
</evidence>
<reference evidence="2 3" key="1">
    <citation type="submission" date="2020-04" db="EMBL/GenBank/DDBJ databases">
        <title>Genome sequencing of novel species.</title>
        <authorList>
            <person name="Heo J."/>
            <person name="Kim S.-J."/>
            <person name="Kim J.-S."/>
            <person name="Hong S.-B."/>
            <person name="Kwon S.-W."/>
        </authorList>
    </citation>
    <scope>NUCLEOTIDE SEQUENCE [LARGE SCALE GENOMIC DNA]</scope>
    <source>
        <strain evidence="2 3">GN2-R2</strain>
    </source>
</reference>
<name>A0A7Z2VXD7_9BURK</name>
<dbReference type="AlphaFoldDB" id="A0A7Z2VXD7"/>
<accession>A0A7Z2VXD7</accession>
<sequence length="183" mass="19140">MLSKKRPLPVLLSACLVCAVITACSAKTAEEKGAAMAGEKLDMATGIGNTLQQKGSRAGESIAGGVGVLIKGMEKGVMKSGRAIVVEPTLAMAGLKITRVQDSVDAQGAQPHSLDAYLVSDADVDGILQVSMFDALDREIGRASVRIARHANEAKYETVPLDVQVDRSAIRKLAFAFKQATSG</sequence>
<gene>
    <name evidence="2" type="ORF">HH212_14205</name>
</gene>
<organism evidence="2 3">
    <name type="scientific">Massilia forsythiae</name>
    <dbReference type="NCBI Taxonomy" id="2728020"/>
    <lineage>
        <taxon>Bacteria</taxon>
        <taxon>Pseudomonadati</taxon>
        <taxon>Pseudomonadota</taxon>
        <taxon>Betaproteobacteria</taxon>
        <taxon>Burkholderiales</taxon>
        <taxon>Oxalobacteraceae</taxon>
        <taxon>Telluria group</taxon>
        <taxon>Massilia</taxon>
    </lineage>
</organism>
<proteinExistence type="predicted"/>
<keyword evidence="1" id="KW-0732">Signal</keyword>
<evidence type="ECO:0000313" key="3">
    <source>
        <dbReference type="Proteomes" id="UP000502415"/>
    </source>
</evidence>
<keyword evidence="3" id="KW-1185">Reference proteome</keyword>
<evidence type="ECO:0000313" key="2">
    <source>
        <dbReference type="EMBL" id="QJE01041.1"/>
    </source>
</evidence>
<evidence type="ECO:0008006" key="4">
    <source>
        <dbReference type="Google" id="ProtNLM"/>
    </source>
</evidence>
<protein>
    <recommendedName>
        <fullName evidence="4">Lipoprotein</fullName>
    </recommendedName>
</protein>
<dbReference type="KEGG" id="mfy:HH212_14205"/>
<feature type="chain" id="PRO_5031000828" description="Lipoprotein" evidence="1">
    <location>
        <begin position="30"/>
        <end position="183"/>
    </location>
</feature>
<dbReference type="PROSITE" id="PS51257">
    <property type="entry name" value="PROKAR_LIPOPROTEIN"/>
    <property type="match status" value="1"/>
</dbReference>
<dbReference type="Proteomes" id="UP000502415">
    <property type="component" value="Chromosome"/>
</dbReference>